<evidence type="ECO:0000313" key="2">
    <source>
        <dbReference type="Proteomes" id="UP000248729"/>
    </source>
</evidence>
<comment type="caution">
    <text evidence="1">The sequence shown here is derived from an EMBL/GenBank/DDBJ whole genome shotgun (WGS) entry which is preliminary data.</text>
</comment>
<gene>
    <name evidence="1" type="ORF">DET48_10651</name>
</gene>
<dbReference type="Proteomes" id="UP000248729">
    <property type="component" value="Unassembled WGS sequence"/>
</dbReference>
<accession>A0A329EB55</accession>
<dbReference type="AlphaFoldDB" id="A0A329EB55"/>
<dbReference type="Pfam" id="PF00480">
    <property type="entry name" value="ROK"/>
    <property type="match status" value="1"/>
</dbReference>
<evidence type="ECO:0000313" key="1">
    <source>
        <dbReference type="EMBL" id="RAS66271.1"/>
    </source>
</evidence>
<protein>
    <submittedName>
        <fullName evidence="1">ROK family protein</fullName>
    </submittedName>
</protein>
<dbReference type="Gene3D" id="3.30.420.40">
    <property type="match status" value="1"/>
</dbReference>
<dbReference type="InterPro" id="IPR000600">
    <property type="entry name" value="ROK"/>
</dbReference>
<proteinExistence type="predicted"/>
<dbReference type="InterPro" id="IPR043129">
    <property type="entry name" value="ATPase_NBD"/>
</dbReference>
<sequence>MKLGLSVDSKWIWGVVIDDNEKSHYRNQLKTPVSAQQTAALISSMALSMQRMFGPLTLVGINLMPDCWQGQEQTSNAKEALSDWLAIQLSIPYQLFDPAVIALSLMPSLPKGNVLSAILDDGCELCVTDQICPTKPYLNVLDLGWAHKPLKGYQSLVDGLTPLCSCGSDECVRQYLSREGIERQYHQLSLQHRDANDIIHGIEENHNWSTRVYRIWIDQLARALSDAIIRFKPKLLVLSGSLTSHPDLALTLKSTLSRYCQYESLPEIICLHNNEYGFAQGAISMCTVNCAQSSTFIA</sequence>
<dbReference type="SUPFAM" id="SSF53067">
    <property type="entry name" value="Actin-like ATPase domain"/>
    <property type="match status" value="1"/>
</dbReference>
<reference evidence="1 2" key="1">
    <citation type="submission" date="2018-06" db="EMBL/GenBank/DDBJ databases">
        <title>Freshwater and sediment microbial communities from various areas in North America, analyzing microbe dynamics in response to fracking.</title>
        <authorList>
            <person name="Lamendella R."/>
        </authorList>
    </citation>
    <scope>NUCLEOTIDE SEQUENCE [LARGE SCALE GENOMIC DNA]</scope>
    <source>
        <strain evidence="1 2">99A</strain>
    </source>
</reference>
<dbReference type="EMBL" id="QLTR01000006">
    <property type="protein sequence ID" value="RAS66271.1"/>
    <property type="molecule type" value="Genomic_DNA"/>
</dbReference>
<organism evidence="1 2">
    <name type="scientific">Vibrio diazotrophicus</name>
    <dbReference type="NCBI Taxonomy" id="685"/>
    <lineage>
        <taxon>Bacteria</taxon>
        <taxon>Pseudomonadati</taxon>
        <taxon>Pseudomonadota</taxon>
        <taxon>Gammaproteobacteria</taxon>
        <taxon>Vibrionales</taxon>
        <taxon>Vibrionaceae</taxon>
        <taxon>Vibrio</taxon>
    </lineage>
</organism>
<dbReference type="RefSeq" id="WP_102954186.1">
    <property type="nucleotide sequence ID" value="NZ_POSI01000007.1"/>
</dbReference>
<name>A0A329EB55_VIBDI</name>